<keyword evidence="3 7" id="KW-0418">Kinase</keyword>
<evidence type="ECO:0000256" key="2">
    <source>
        <dbReference type="ARBA" id="ARBA00022741"/>
    </source>
</evidence>
<dbReference type="InterPro" id="IPR036371">
    <property type="entry name" value="TPK_B1-bd_sf"/>
</dbReference>
<dbReference type="GO" id="GO:0004788">
    <property type="term" value="F:thiamine diphosphokinase activity"/>
    <property type="evidence" value="ECO:0007669"/>
    <property type="project" value="UniProtKB-UniRule"/>
</dbReference>
<feature type="domain" description="Thiamin pyrophosphokinase thiamin-binding" evidence="6">
    <location>
        <begin position="151"/>
        <end position="223"/>
    </location>
</feature>
<dbReference type="Pfam" id="PF04265">
    <property type="entry name" value="TPK_B1_binding"/>
    <property type="match status" value="1"/>
</dbReference>
<dbReference type="InterPro" id="IPR007371">
    <property type="entry name" value="TPK_catalytic"/>
</dbReference>
<dbReference type="SMART" id="SM00983">
    <property type="entry name" value="TPK_B1_binding"/>
    <property type="match status" value="1"/>
</dbReference>
<reference evidence="7" key="1">
    <citation type="journal article" date="2013" name="Sci. Rep.">
        <title>Metagenomics uncovers a new group of low GC and ultra-small marine Actinobacteria.</title>
        <authorList>
            <person name="Ghai R."/>
            <person name="Mizuno C.M."/>
            <person name="Picazo A."/>
            <person name="Camacho A."/>
            <person name="Rodriguez-Valera F."/>
        </authorList>
    </citation>
    <scope>NUCLEOTIDE SEQUENCE</scope>
</reference>
<keyword evidence="4" id="KW-0067">ATP-binding</keyword>
<dbReference type="GO" id="GO:0030975">
    <property type="term" value="F:thiamine binding"/>
    <property type="evidence" value="ECO:0007669"/>
    <property type="project" value="InterPro"/>
</dbReference>
<dbReference type="InterPro" id="IPR036759">
    <property type="entry name" value="TPK_catalytic_sf"/>
</dbReference>
<evidence type="ECO:0000313" key="7">
    <source>
        <dbReference type="EMBL" id="AGQ19235.1"/>
    </source>
</evidence>
<dbReference type="PANTHER" id="PTHR41299">
    <property type="entry name" value="THIAMINE PYROPHOSPHOKINASE"/>
    <property type="match status" value="1"/>
</dbReference>
<dbReference type="InterPro" id="IPR006282">
    <property type="entry name" value="Thi_PPkinase"/>
</dbReference>
<dbReference type="SUPFAM" id="SSF63862">
    <property type="entry name" value="Thiamin pyrophosphokinase, substrate-binding domain"/>
    <property type="match status" value="1"/>
</dbReference>
<evidence type="ECO:0000256" key="4">
    <source>
        <dbReference type="ARBA" id="ARBA00022840"/>
    </source>
</evidence>
<protein>
    <recommendedName>
        <fullName evidence="5">Thiamine diphosphokinase</fullName>
        <ecNumber evidence="5">2.7.6.2</ecNumber>
    </recommendedName>
</protein>
<evidence type="ECO:0000259" key="6">
    <source>
        <dbReference type="SMART" id="SM00983"/>
    </source>
</evidence>
<name>S5DQR6_9ACTN</name>
<dbReference type="Gene3D" id="3.40.50.10240">
    <property type="entry name" value="Thiamin pyrophosphokinase, catalytic domain"/>
    <property type="match status" value="1"/>
</dbReference>
<dbReference type="Pfam" id="PF04263">
    <property type="entry name" value="TPK_catalytic"/>
    <property type="match status" value="1"/>
</dbReference>
<keyword evidence="2" id="KW-0547">Nucleotide-binding</keyword>
<dbReference type="InterPro" id="IPR007373">
    <property type="entry name" value="Thiamin_PyroPKinase_B1-bd"/>
</dbReference>
<dbReference type="GO" id="GO:0005524">
    <property type="term" value="F:ATP binding"/>
    <property type="evidence" value="ECO:0007669"/>
    <property type="project" value="UniProtKB-KW"/>
</dbReference>
<proteinExistence type="predicted"/>
<evidence type="ECO:0000256" key="1">
    <source>
        <dbReference type="ARBA" id="ARBA00022679"/>
    </source>
</evidence>
<dbReference type="AlphaFoldDB" id="S5DQR6"/>
<dbReference type="GO" id="GO:0016301">
    <property type="term" value="F:kinase activity"/>
    <property type="evidence" value="ECO:0007669"/>
    <property type="project" value="UniProtKB-KW"/>
</dbReference>
<sequence length="226" mass="26333">MLHDLRYVRNFLALNYTYNFLFMKNVLISIGGDCNSNISNHNLDFEQIIAVDSGVKHIFNLSLEPSILVGDMDSISKEDYQKVIETNINIERYQENKNHTDFELGLNKIENPHDKNIFIIGGEGGDIDHMLSVFFIISNKEFYQNITWLYGKQSILFKNDFSLEVDTNINFSLIPLTDLKSLYIKGAKWELENENIETGNSLTLRNQTKEEFIRIYCEEGRFAFIY</sequence>
<evidence type="ECO:0000256" key="3">
    <source>
        <dbReference type="ARBA" id="ARBA00022777"/>
    </source>
</evidence>
<dbReference type="EMBL" id="KC811126">
    <property type="protein sequence ID" value="AGQ19235.1"/>
    <property type="molecule type" value="Genomic_DNA"/>
</dbReference>
<dbReference type="EC" id="2.7.6.2" evidence="5"/>
<dbReference type="PANTHER" id="PTHR41299:SF1">
    <property type="entry name" value="THIAMINE PYROPHOSPHOKINASE"/>
    <property type="match status" value="1"/>
</dbReference>
<dbReference type="SUPFAM" id="SSF63999">
    <property type="entry name" value="Thiamin pyrophosphokinase, catalytic domain"/>
    <property type="match status" value="1"/>
</dbReference>
<dbReference type="CDD" id="cd07995">
    <property type="entry name" value="TPK"/>
    <property type="match status" value="1"/>
</dbReference>
<accession>S5DQR6</accession>
<evidence type="ECO:0000256" key="5">
    <source>
        <dbReference type="NCBIfam" id="TIGR01378"/>
    </source>
</evidence>
<dbReference type="InterPro" id="IPR053149">
    <property type="entry name" value="TPK"/>
</dbReference>
<dbReference type="GO" id="GO:0009229">
    <property type="term" value="P:thiamine diphosphate biosynthetic process"/>
    <property type="evidence" value="ECO:0007669"/>
    <property type="project" value="InterPro"/>
</dbReference>
<organism evidence="7">
    <name type="scientific">Candidatus Actinomarina minuta</name>
    <dbReference type="NCBI Taxonomy" id="1389454"/>
    <lineage>
        <taxon>Bacteria</taxon>
        <taxon>Bacillati</taxon>
        <taxon>Actinomycetota</taxon>
        <taxon>Actinomycetes</taxon>
        <taxon>Candidatus Actinomarinidae</taxon>
        <taxon>Candidatus Actinomarinales</taxon>
        <taxon>Candidatus Actinomarineae</taxon>
        <taxon>Candidatus Actinomarinaceae</taxon>
        <taxon>Candidatus Actinomarina</taxon>
    </lineage>
</organism>
<keyword evidence="1" id="KW-0808">Transferase</keyword>
<dbReference type="NCBIfam" id="TIGR01378">
    <property type="entry name" value="thi_PPkinase"/>
    <property type="match status" value="1"/>
</dbReference>
<dbReference type="GO" id="GO:0006772">
    <property type="term" value="P:thiamine metabolic process"/>
    <property type="evidence" value="ECO:0007669"/>
    <property type="project" value="UniProtKB-UniRule"/>
</dbReference>